<sequence>GAVSISRQRSAPNDAAAPDRRLFSRRLDGHASGSSPRPATTSRGGGAASAGPQQQPPAMAASELSRPPLPRIGGLRCRRRRFAELGRRRLRWLHSAAASATVDGPWLRPAAFPLHPLPVLYHAAAPALRVDVVDTAAYSSAQLQLWSALSTSLERVRLRPPYRQVTATSYHVSPPVAGLKRGSSTMSPRSVLKTSRARSQQSSSASSGGALLWQRRVQDGTRPGGGPQQSSCGFTHNGHQWPAPGRTASGARLQPRLSAHSAQLICRCPVGHHVQESGTPGRCAR</sequence>
<feature type="region of interest" description="Disordered" evidence="1">
    <location>
        <begin position="173"/>
        <end position="250"/>
    </location>
</feature>
<feature type="compositionally biased region" description="Basic and acidic residues" evidence="1">
    <location>
        <begin position="17"/>
        <end position="29"/>
    </location>
</feature>
<dbReference type="Proteomes" id="UP000095280">
    <property type="component" value="Unplaced"/>
</dbReference>
<feature type="compositionally biased region" description="Polar residues" evidence="1">
    <location>
        <begin position="1"/>
        <end position="11"/>
    </location>
</feature>
<evidence type="ECO:0000313" key="3">
    <source>
        <dbReference type="WBParaSite" id="snap_masked-unitig_28133-processed-gene-0.1-mRNA-1"/>
    </source>
</evidence>
<name>A0A1I8JPH8_9PLAT</name>
<keyword evidence="2" id="KW-1185">Reference proteome</keyword>
<proteinExistence type="predicted"/>
<organism evidence="2 3">
    <name type="scientific">Macrostomum lignano</name>
    <dbReference type="NCBI Taxonomy" id="282301"/>
    <lineage>
        <taxon>Eukaryota</taxon>
        <taxon>Metazoa</taxon>
        <taxon>Spiralia</taxon>
        <taxon>Lophotrochozoa</taxon>
        <taxon>Platyhelminthes</taxon>
        <taxon>Rhabditophora</taxon>
        <taxon>Macrostomorpha</taxon>
        <taxon>Macrostomida</taxon>
        <taxon>Macrostomidae</taxon>
        <taxon>Macrostomum</taxon>
    </lineage>
</organism>
<feature type="region of interest" description="Disordered" evidence="1">
    <location>
        <begin position="1"/>
        <end position="72"/>
    </location>
</feature>
<feature type="compositionally biased region" description="Low complexity" evidence="1">
    <location>
        <begin position="197"/>
        <end position="207"/>
    </location>
</feature>
<evidence type="ECO:0000256" key="1">
    <source>
        <dbReference type="SAM" id="MobiDB-lite"/>
    </source>
</evidence>
<accession>A0A1I8JPH8</accession>
<reference evidence="3" key="1">
    <citation type="submission" date="2016-11" db="UniProtKB">
        <authorList>
            <consortium name="WormBaseParasite"/>
        </authorList>
    </citation>
    <scope>IDENTIFICATION</scope>
</reference>
<feature type="compositionally biased region" description="Polar residues" evidence="1">
    <location>
        <begin position="228"/>
        <end position="238"/>
    </location>
</feature>
<dbReference type="AlphaFoldDB" id="A0A1I8JPH8"/>
<feature type="compositionally biased region" description="Low complexity" evidence="1">
    <location>
        <begin position="49"/>
        <end position="72"/>
    </location>
</feature>
<dbReference type="WBParaSite" id="snap_masked-unitig_28133-processed-gene-0.1-mRNA-1">
    <property type="protein sequence ID" value="snap_masked-unitig_28133-processed-gene-0.1-mRNA-1"/>
    <property type="gene ID" value="snap_masked-unitig_28133-processed-gene-0.1"/>
</dbReference>
<evidence type="ECO:0000313" key="2">
    <source>
        <dbReference type="Proteomes" id="UP000095280"/>
    </source>
</evidence>
<protein>
    <submittedName>
        <fullName evidence="3">Myotubularin phosphatase domain-containing protein</fullName>
    </submittedName>
</protein>